<keyword evidence="3" id="KW-1185">Reference proteome</keyword>
<comment type="caution">
    <text evidence="1">The sequence shown here is derived from an EMBL/GenBank/DDBJ whole genome shotgun (WGS) entry which is preliminary data.</text>
</comment>
<dbReference type="EMBL" id="JACERK010000002">
    <property type="protein sequence ID" value="MBA5231447.1"/>
    <property type="molecule type" value="Genomic_DNA"/>
</dbReference>
<dbReference type="Proteomes" id="UP000530038">
    <property type="component" value="Unassembled WGS sequence"/>
</dbReference>
<sequence length="55" mass="6053">MFISIVAAAAFVKLIEWQHGGVVKETIFTLATASMSSGVCRRGRLWMPWLLAVMA</sequence>
<evidence type="ECO:0000313" key="3">
    <source>
        <dbReference type="Proteomes" id="UP000530038"/>
    </source>
</evidence>
<reference evidence="3 4" key="1">
    <citation type="submission" date="2020-07" db="EMBL/GenBank/DDBJ databases">
        <title>Characterization of Pectobacterium aroidearum strains causing soft rot on Amorphophallus konjac.</title>
        <authorList>
            <person name="Xie H."/>
        </authorList>
    </citation>
    <scope>NUCLEOTIDE SEQUENCE [LARGE SCALE GENOMIC DNA]</scope>
    <source>
        <strain evidence="2 3">MY10</strain>
        <strain evidence="1 4">MY7</strain>
    </source>
</reference>
<protein>
    <submittedName>
        <fullName evidence="1">Uncharacterized protein</fullName>
    </submittedName>
</protein>
<proteinExistence type="predicted"/>
<dbReference type="EMBL" id="JACERJ010000002">
    <property type="protein sequence ID" value="MBA5203253.1"/>
    <property type="molecule type" value="Genomic_DNA"/>
</dbReference>
<accession>A0AAW3SRC1</accession>
<evidence type="ECO:0000313" key="4">
    <source>
        <dbReference type="Proteomes" id="UP000557749"/>
    </source>
</evidence>
<organism evidence="1 4">
    <name type="scientific">Pectobacterium aroidearum</name>
    <dbReference type="NCBI Taxonomy" id="1201031"/>
    <lineage>
        <taxon>Bacteria</taxon>
        <taxon>Pseudomonadati</taxon>
        <taxon>Pseudomonadota</taxon>
        <taxon>Gammaproteobacteria</taxon>
        <taxon>Enterobacterales</taxon>
        <taxon>Pectobacteriaceae</taxon>
        <taxon>Pectobacterium</taxon>
    </lineage>
</organism>
<evidence type="ECO:0000313" key="1">
    <source>
        <dbReference type="EMBL" id="MBA5203253.1"/>
    </source>
</evidence>
<evidence type="ECO:0000313" key="2">
    <source>
        <dbReference type="EMBL" id="MBA5231447.1"/>
    </source>
</evidence>
<name>A0AAW3SRC1_9GAMM</name>
<dbReference type="RefSeq" id="WP_180777893.1">
    <property type="nucleotide sequence ID" value="NZ_CP084023.1"/>
</dbReference>
<gene>
    <name evidence="2" type="ORF">H2Y56_04860</name>
    <name evidence="1" type="ORF">H2Y57_06060</name>
</gene>
<dbReference type="Proteomes" id="UP000557749">
    <property type="component" value="Unassembled WGS sequence"/>
</dbReference>
<dbReference type="AlphaFoldDB" id="A0AAW3SRC1"/>